<name>A0A6H5HPH2_9HEMI</name>
<protein>
    <submittedName>
        <fullName evidence="2">Uncharacterized protein</fullName>
    </submittedName>
</protein>
<dbReference type="EMBL" id="CADCXU010033342">
    <property type="protein sequence ID" value="CAB0018854.1"/>
    <property type="molecule type" value="Genomic_DNA"/>
</dbReference>
<evidence type="ECO:0000313" key="3">
    <source>
        <dbReference type="Proteomes" id="UP000479000"/>
    </source>
</evidence>
<gene>
    <name evidence="2" type="ORF">NTEN_LOCUS22575</name>
    <name evidence="1" type="ORF">NTEN_LOCUS3491</name>
</gene>
<proteinExistence type="predicted"/>
<feature type="non-terminal residue" evidence="2">
    <location>
        <position position="1"/>
    </location>
</feature>
<accession>A0A6H5HPH2</accession>
<evidence type="ECO:0000313" key="2">
    <source>
        <dbReference type="EMBL" id="CAB0018854.1"/>
    </source>
</evidence>
<sequence length="76" mass="8530">AHRHVGTCRYTVDMPRDNQVYGGAMGYVAKESHDVGLCLTCQVDPVDRQETVARSQSAIFYSGTLQSHPHNRLNWP</sequence>
<dbReference type="Proteomes" id="UP000479000">
    <property type="component" value="Unassembled WGS sequence"/>
</dbReference>
<evidence type="ECO:0000313" key="1">
    <source>
        <dbReference type="EMBL" id="CAA9997156.1"/>
    </source>
</evidence>
<dbReference type="AlphaFoldDB" id="A0A6H5HPH2"/>
<dbReference type="EMBL" id="CADCXU010005476">
    <property type="protein sequence ID" value="CAA9997156.1"/>
    <property type="molecule type" value="Genomic_DNA"/>
</dbReference>
<keyword evidence="3" id="KW-1185">Reference proteome</keyword>
<reference evidence="2 3" key="1">
    <citation type="submission" date="2020-02" db="EMBL/GenBank/DDBJ databases">
        <authorList>
            <person name="Ferguson B K."/>
        </authorList>
    </citation>
    <scope>NUCLEOTIDE SEQUENCE [LARGE SCALE GENOMIC DNA]</scope>
</reference>
<organism evidence="2 3">
    <name type="scientific">Nesidiocoris tenuis</name>
    <dbReference type="NCBI Taxonomy" id="355587"/>
    <lineage>
        <taxon>Eukaryota</taxon>
        <taxon>Metazoa</taxon>
        <taxon>Ecdysozoa</taxon>
        <taxon>Arthropoda</taxon>
        <taxon>Hexapoda</taxon>
        <taxon>Insecta</taxon>
        <taxon>Pterygota</taxon>
        <taxon>Neoptera</taxon>
        <taxon>Paraneoptera</taxon>
        <taxon>Hemiptera</taxon>
        <taxon>Heteroptera</taxon>
        <taxon>Panheteroptera</taxon>
        <taxon>Cimicomorpha</taxon>
        <taxon>Miridae</taxon>
        <taxon>Dicyphina</taxon>
        <taxon>Nesidiocoris</taxon>
    </lineage>
</organism>